<dbReference type="InterPro" id="IPR000082">
    <property type="entry name" value="SEA_dom"/>
</dbReference>
<keyword evidence="1" id="KW-1015">Disulfide bond</keyword>
<feature type="domain" description="EGF-like" evidence="5">
    <location>
        <begin position="154"/>
        <end position="199"/>
    </location>
</feature>
<evidence type="ECO:0000313" key="7">
    <source>
        <dbReference type="Proteomes" id="UP001164746"/>
    </source>
</evidence>
<reference evidence="6" key="1">
    <citation type="submission" date="2022-11" db="EMBL/GenBank/DDBJ databases">
        <title>Centuries of genome instability and evolution in soft-shell clam transmissible cancer (bioRxiv).</title>
        <authorList>
            <person name="Hart S.F.M."/>
            <person name="Yonemitsu M.A."/>
            <person name="Giersch R.M."/>
            <person name="Beal B.F."/>
            <person name="Arriagada G."/>
            <person name="Davis B.W."/>
            <person name="Ostrander E.A."/>
            <person name="Goff S.P."/>
            <person name="Metzger M.J."/>
        </authorList>
    </citation>
    <scope>NUCLEOTIDE SEQUENCE</scope>
    <source>
        <strain evidence="6">MELC-2E11</strain>
        <tissue evidence="6">Siphon/mantle</tissue>
    </source>
</reference>
<evidence type="ECO:0000313" key="6">
    <source>
        <dbReference type="EMBL" id="WAR09566.1"/>
    </source>
</evidence>
<comment type="caution">
    <text evidence="1">Lacks conserved residue(s) required for the propagation of feature annotation.</text>
</comment>
<dbReference type="PROSITE" id="PS50026">
    <property type="entry name" value="EGF_3"/>
    <property type="match status" value="1"/>
</dbReference>
<accession>A0ABY7EQV9</accession>
<feature type="region of interest" description="Disordered" evidence="2">
    <location>
        <begin position="293"/>
        <end position="314"/>
    </location>
</feature>
<gene>
    <name evidence="6" type="ORF">MAR_034642</name>
</gene>
<feature type="disulfide bond" evidence="1">
    <location>
        <begin position="165"/>
        <end position="182"/>
    </location>
</feature>
<evidence type="ECO:0000256" key="3">
    <source>
        <dbReference type="SAM" id="Phobius"/>
    </source>
</evidence>
<evidence type="ECO:0000256" key="2">
    <source>
        <dbReference type="SAM" id="MobiDB-lite"/>
    </source>
</evidence>
<keyword evidence="7" id="KW-1185">Reference proteome</keyword>
<dbReference type="Proteomes" id="UP001164746">
    <property type="component" value="Chromosome 7"/>
</dbReference>
<feature type="domain" description="SEA" evidence="4">
    <location>
        <begin position="7"/>
        <end position="122"/>
    </location>
</feature>
<evidence type="ECO:0000259" key="4">
    <source>
        <dbReference type="PROSITE" id="PS50024"/>
    </source>
</evidence>
<protein>
    <submittedName>
        <fullName evidence="6">IMPG2-like protein</fullName>
    </submittedName>
</protein>
<dbReference type="InterPro" id="IPR000742">
    <property type="entry name" value="EGF"/>
</dbReference>
<organism evidence="6 7">
    <name type="scientific">Mya arenaria</name>
    <name type="common">Soft-shell clam</name>
    <dbReference type="NCBI Taxonomy" id="6604"/>
    <lineage>
        <taxon>Eukaryota</taxon>
        <taxon>Metazoa</taxon>
        <taxon>Spiralia</taxon>
        <taxon>Lophotrochozoa</taxon>
        <taxon>Mollusca</taxon>
        <taxon>Bivalvia</taxon>
        <taxon>Autobranchia</taxon>
        <taxon>Heteroconchia</taxon>
        <taxon>Euheterodonta</taxon>
        <taxon>Imparidentia</taxon>
        <taxon>Neoheterodontei</taxon>
        <taxon>Myida</taxon>
        <taxon>Myoidea</taxon>
        <taxon>Myidae</taxon>
        <taxon>Mya</taxon>
    </lineage>
</organism>
<sequence length="345" mass="38223">MQLFGLKSFVIAGSTTVSIPLQLSLKEGVFNKSLRGEYEHKFKIKLTQLYKTTIGFQSVAILNVTNGSIICDYDVICKGNVDLTKIATTTANIGKAHQSLNFTFCQNCSVVVNSTAIAQAFHTANQKRTTSACSNCVDGERCVIDLQKGTVQCIDPCRAMDNGGCKNDGECYFDRRANLTKCRCKSDGDRFVYSGEHCEIPVEKLTLSSTYIAALAGGSGGGVIVIMSVVIICLIVRKRKQKDVDKNGRQGTGGVRLSLDKYPRTREDTLTVEGKEHKIITNSLGNEVYMYQPNPSDIRRHPSSRVSSSESDYNRSRTASVYDYIDTESRYEIQRPTLRPNINRM</sequence>
<name>A0ABY7EQV9_MYAAR</name>
<keyword evidence="3" id="KW-0812">Transmembrane</keyword>
<proteinExistence type="predicted"/>
<evidence type="ECO:0000259" key="5">
    <source>
        <dbReference type="PROSITE" id="PS50026"/>
    </source>
</evidence>
<evidence type="ECO:0000256" key="1">
    <source>
        <dbReference type="PROSITE-ProRule" id="PRU00076"/>
    </source>
</evidence>
<dbReference type="EMBL" id="CP111018">
    <property type="protein sequence ID" value="WAR09566.1"/>
    <property type="molecule type" value="Genomic_DNA"/>
</dbReference>
<dbReference type="PROSITE" id="PS50024">
    <property type="entry name" value="SEA"/>
    <property type="match status" value="1"/>
</dbReference>
<keyword evidence="3" id="KW-1133">Transmembrane helix</keyword>
<keyword evidence="1" id="KW-0245">EGF-like domain</keyword>
<keyword evidence="3" id="KW-0472">Membrane</keyword>
<feature type="transmembrane region" description="Helical" evidence="3">
    <location>
        <begin position="211"/>
        <end position="236"/>
    </location>
</feature>